<dbReference type="OrthoDB" id="279844at2"/>
<reference evidence="1 2" key="1">
    <citation type="submission" date="2019-02" db="EMBL/GenBank/DDBJ databases">
        <title>Deep-cultivation of Planctomycetes and their phenomic and genomic characterization uncovers novel biology.</title>
        <authorList>
            <person name="Wiegand S."/>
            <person name="Jogler M."/>
            <person name="Boedeker C."/>
            <person name="Pinto D."/>
            <person name="Vollmers J."/>
            <person name="Rivas-Marin E."/>
            <person name="Kohn T."/>
            <person name="Peeters S.H."/>
            <person name="Heuer A."/>
            <person name="Rast P."/>
            <person name="Oberbeckmann S."/>
            <person name="Bunk B."/>
            <person name="Jeske O."/>
            <person name="Meyerdierks A."/>
            <person name="Storesund J.E."/>
            <person name="Kallscheuer N."/>
            <person name="Luecker S."/>
            <person name="Lage O.M."/>
            <person name="Pohl T."/>
            <person name="Merkel B.J."/>
            <person name="Hornburger P."/>
            <person name="Mueller R.-W."/>
            <person name="Bruemmer F."/>
            <person name="Labrenz M."/>
            <person name="Spormann A.M."/>
            <person name="Op Den Camp H."/>
            <person name="Overmann J."/>
            <person name="Amann R."/>
            <person name="Jetten M.S.M."/>
            <person name="Mascher T."/>
            <person name="Medema M.H."/>
            <person name="Devos D.P."/>
            <person name="Kaster A.-K."/>
            <person name="Ovreas L."/>
            <person name="Rohde M."/>
            <person name="Galperin M.Y."/>
            <person name="Jogler C."/>
        </authorList>
    </citation>
    <scope>NUCLEOTIDE SEQUENCE [LARGE SCALE GENOMIC DNA]</scope>
    <source>
        <strain evidence="1 2">Pla22</strain>
    </source>
</reference>
<name>A0A5C5WSW4_9BACT</name>
<evidence type="ECO:0000313" key="1">
    <source>
        <dbReference type="EMBL" id="TWT53727.1"/>
    </source>
</evidence>
<dbReference type="RefSeq" id="WP_146513893.1">
    <property type="nucleotide sequence ID" value="NZ_SJPI01000001.1"/>
</dbReference>
<accession>A0A5C5WSW4</accession>
<organism evidence="1 2">
    <name type="scientific">Rubripirellula amarantea</name>
    <dbReference type="NCBI Taxonomy" id="2527999"/>
    <lineage>
        <taxon>Bacteria</taxon>
        <taxon>Pseudomonadati</taxon>
        <taxon>Planctomycetota</taxon>
        <taxon>Planctomycetia</taxon>
        <taxon>Pirellulales</taxon>
        <taxon>Pirellulaceae</taxon>
        <taxon>Rubripirellula</taxon>
    </lineage>
</organism>
<proteinExistence type="predicted"/>
<protein>
    <submittedName>
        <fullName evidence="1">Uncharacterized protein</fullName>
    </submittedName>
</protein>
<dbReference type="AlphaFoldDB" id="A0A5C5WSW4"/>
<dbReference type="EMBL" id="SJPI01000001">
    <property type="protein sequence ID" value="TWT53727.1"/>
    <property type="molecule type" value="Genomic_DNA"/>
</dbReference>
<dbReference type="Proteomes" id="UP000316598">
    <property type="component" value="Unassembled WGS sequence"/>
</dbReference>
<sequence length="330" mass="37349">MQSKNVVEESASLLQRVESSLPRREPIRIRSEADFYGLSHLIAEKIGLRTPPRSRAAWQHGWVIDPVTDIRQVIGNHPHDQTILVANEVIAYYLNGHGINAIPVGLPLIYSDPEITAKIPGSLLVMPAHVTKHSEHSVNEADYVDFVTQQAKHFDHVLICVSQQCADRGFWVKSFASRGFETIVGAGVDDRNALTRMRRLLSQFEVMTSNAPGSHFLYAGFCGCRLSLSGPEHLAKRSDLAGEPFYQQHPDLVDMAIERYRQRSLLEHYPQLDHTPQNAQPCQDWANEVIGLACKRDPRDLANLLVWGRWDRFRARSVEVIRKNLPRRAA</sequence>
<keyword evidence="2" id="KW-1185">Reference proteome</keyword>
<gene>
    <name evidence="1" type="ORF">Pla22_13590</name>
</gene>
<evidence type="ECO:0000313" key="2">
    <source>
        <dbReference type="Proteomes" id="UP000316598"/>
    </source>
</evidence>
<comment type="caution">
    <text evidence="1">The sequence shown here is derived from an EMBL/GenBank/DDBJ whole genome shotgun (WGS) entry which is preliminary data.</text>
</comment>